<accession>A0A0A9D6U0</accession>
<reference evidence="1" key="2">
    <citation type="journal article" date="2015" name="Data Brief">
        <title>Shoot transcriptome of the giant reed, Arundo donax.</title>
        <authorList>
            <person name="Barrero R.A."/>
            <person name="Guerrero F.D."/>
            <person name="Moolhuijzen P."/>
            <person name="Goolsby J.A."/>
            <person name="Tidwell J."/>
            <person name="Bellgard S.E."/>
            <person name="Bellgard M.I."/>
        </authorList>
    </citation>
    <scope>NUCLEOTIDE SEQUENCE</scope>
    <source>
        <tissue evidence="1">Shoot tissue taken approximately 20 cm above the soil surface</tissue>
    </source>
</reference>
<dbReference type="EMBL" id="GBRH01216525">
    <property type="protein sequence ID" value="JAD81370.1"/>
    <property type="molecule type" value="Transcribed_RNA"/>
</dbReference>
<evidence type="ECO:0000313" key="1">
    <source>
        <dbReference type="EMBL" id="JAD81370.1"/>
    </source>
</evidence>
<organism evidence="1">
    <name type="scientific">Arundo donax</name>
    <name type="common">Giant reed</name>
    <name type="synonym">Donax arundinaceus</name>
    <dbReference type="NCBI Taxonomy" id="35708"/>
    <lineage>
        <taxon>Eukaryota</taxon>
        <taxon>Viridiplantae</taxon>
        <taxon>Streptophyta</taxon>
        <taxon>Embryophyta</taxon>
        <taxon>Tracheophyta</taxon>
        <taxon>Spermatophyta</taxon>
        <taxon>Magnoliopsida</taxon>
        <taxon>Liliopsida</taxon>
        <taxon>Poales</taxon>
        <taxon>Poaceae</taxon>
        <taxon>PACMAD clade</taxon>
        <taxon>Arundinoideae</taxon>
        <taxon>Arundineae</taxon>
        <taxon>Arundo</taxon>
    </lineage>
</organism>
<reference evidence="1" key="1">
    <citation type="submission" date="2014-09" db="EMBL/GenBank/DDBJ databases">
        <authorList>
            <person name="Magalhaes I.L.F."/>
            <person name="Oliveira U."/>
            <person name="Santos F.R."/>
            <person name="Vidigal T.H.D.A."/>
            <person name="Brescovit A.D."/>
            <person name="Santos A.J."/>
        </authorList>
    </citation>
    <scope>NUCLEOTIDE SEQUENCE</scope>
    <source>
        <tissue evidence="1">Shoot tissue taken approximately 20 cm above the soil surface</tissue>
    </source>
</reference>
<name>A0A0A9D6U0_ARUDO</name>
<dbReference type="AlphaFoldDB" id="A0A0A9D6U0"/>
<protein>
    <submittedName>
        <fullName evidence="1">Uncharacterized protein</fullName>
    </submittedName>
</protein>
<proteinExistence type="predicted"/>
<sequence length="80" mass="9730">MPFKLRYLWTLHKYIHSTLISKAWRFCHLERKYLPWISCCIENLDIKYHKSDHPEHSLSKVDNHRNGNIHPCRLLCDILC</sequence>